<evidence type="ECO:0000313" key="3">
    <source>
        <dbReference type="Proteomes" id="UP000023152"/>
    </source>
</evidence>
<protein>
    <submittedName>
        <fullName evidence="2">Trichohyalin</fullName>
    </submittedName>
</protein>
<dbReference type="AlphaFoldDB" id="X6NEX5"/>
<feature type="region of interest" description="Disordered" evidence="1">
    <location>
        <begin position="101"/>
        <end position="179"/>
    </location>
</feature>
<dbReference type="EMBL" id="ASPP01009302">
    <property type="protein sequence ID" value="ETO24314.1"/>
    <property type="molecule type" value="Genomic_DNA"/>
</dbReference>
<feature type="region of interest" description="Disordered" evidence="1">
    <location>
        <begin position="50"/>
        <end position="70"/>
    </location>
</feature>
<sequence length="311" mass="37785">MTFKLCWMIGNKIKTQLKTEYKEKMQQLAAKKEEEQKKLEEAKRKLLEKHREEERRVLSKTNTTHKKLFSAEAERIRLEEEAKERERLRIEEEERQKRLREEEEERQKRLREEQEREERLRREREEQAERERKENEERQRLEEERKKQEEEKKKQEQEKLERKLKKQKEREERKAKGGKRLLKKKKMIGVTTNLGMANVLWLPSDTEILPMAYGHGDLTDLRKFSPSFFVIPFSSISKKKSALREDQVQYGLMRLSFGAGRFRRSHWVFFLWTPDSMARDAPPRLRTKKINERVNCANMRGAMEKLIGIEE</sequence>
<evidence type="ECO:0000256" key="1">
    <source>
        <dbReference type="SAM" id="MobiDB-lite"/>
    </source>
</evidence>
<evidence type="ECO:0000313" key="2">
    <source>
        <dbReference type="EMBL" id="ETO24314.1"/>
    </source>
</evidence>
<reference evidence="2 3" key="1">
    <citation type="journal article" date="2013" name="Curr. Biol.">
        <title>The Genome of the Foraminiferan Reticulomyxa filosa.</title>
        <authorList>
            <person name="Glockner G."/>
            <person name="Hulsmann N."/>
            <person name="Schleicher M."/>
            <person name="Noegel A.A."/>
            <person name="Eichinger L."/>
            <person name="Gallinger C."/>
            <person name="Pawlowski J."/>
            <person name="Sierra R."/>
            <person name="Euteneuer U."/>
            <person name="Pillet L."/>
            <person name="Moustafa A."/>
            <person name="Platzer M."/>
            <person name="Groth M."/>
            <person name="Szafranski K."/>
            <person name="Schliwa M."/>
        </authorList>
    </citation>
    <scope>NUCLEOTIDE SEQUENCE [LARGE SCALE GENOMIC DNA]</scope>
</reference>
<accession>X6NEX5</accession>
<organism evidence="2 3">
    <name type="scientific">Reticulomyxa filosa</name>
    <dbReference type="NCBI Taxonomy" id="46433"/>
    <lineage>
        <taxon>Eukaryota</taxon>
        <taxon>Sar</taxon>
        <taxon>Rhizaria</taxon>
        <taxon>Retaria</taxon>
        <taxon>Foraminifera</taxon>
        <taxon>Monothalamids</taxon>
        <taxon>Reticulomyxidae</taxon>
        <taxon>Reticulomyxa</taxon>
    </lineage>
</organism>
<comment type="caution">
    <text evidence="2">The sequence shown here is derived from an EMBL/GenBank/DDBJ whole genome shotgun (WGS) entry which is preliminary data.</text>
</comment>
<dbReference type="SUPFAM" id="SSF55753">
    <property type="entry name" value="Actin depolymerizing proteins"/>
    <property type="match status" value="1"/>
</dbReference>
<feature type="compositionally biased region" description="Basic and acidic residues" evidence="1">
    <location>
        <begin position="101"/>
        <end position="161"/>
    </location>
</feature>
<dbReference type="Proteomes" id="UP000023152">
    <property type="component" value="Unassembled WGS sequence"/>
</dbReference>
<name>X6NEX5_RETFI</name>
<keyword evidence="3" id="KW-1185">Reference proteome</keyword>
<proteinExistence type="predicted"/>
<gene>
    <name evidence="2" type="ORF">RFI_12840</name>
</gene>